<name>A0A918HPF1_9ACTN</name>
<dbReference type="Proteomes" id="UP000646776">
    <property type="component" value="Unassembled WGS sequence"/>
</dbReference>
<evidence type="ECO:0000313" key="2">
    <source>
        <dbReference type="EMBL" id="GGT91860.1"/>
    </source>
</evidence>
<reference evidence="2" key="1">
    <citation type="journal article" date="2014" name="Int. J. Syst. Evol. Microbiol.">
        <title>Complete genome sequence of Corynebacterium casei LMG S-19264T (=DSM 44701T), isolated from a smear-ripened cheese.</title>
        <authorList>
            <consortium name="US DOE Joint Genome Institute (JGI-PGF)"/>
            <person name="Walter F."/>
            <person name="Albersmeier A."/>
            <person name="Kalinowski J."/>
            <person name="Ruckert C."/>
        </authorList>
    </citation>
    <scope>NUCLEOTIDE SEQUENCE</scope>
    <source>
        <strain evidence="2">JCM 4125</strain>
    </source>
</reference>
<dbReference type="InterPro" id="IPR025406">
    <property type="entry name" value="DUF4132"/>
</dbReference>
<reference evidence="2" key="2">
    <citation type="submission" date="2020-09" db="EMBL/GenBank/DDBJ databases">
        <authorList>
            <person name="Sun Q."/>
            <person name="Ohkuma M."/>
        </authorList>
    </citation>
    <scope>NUCLEOTIDE SEQUENCE</scope>
    <source>
        <strain evidence="2">JCM 4125</strain>
    </source>
</reference>
<gene>
    <name evidence="2" type="ORF">GCM10010226_82360</name>
</gene>
<sequence>MSFFLRRRVAAARRRDIIGIHLRWWPWRPVGSPSWSHRLVASLQPAERRQLVLALLTQRRDNVWLEFALRDHPCGWSADDVDRLFEVTLVKVDPVRPRDVSHAACGLPLAALTELRTSGRDGSDRFTDRLRVLLAASLSDAVTDSYRCLFSLEELTALLPDEGDREVPGRVAALFPQDRNRGEFWPGSHFWWTMGTLLFEPGVLDLLVLCGQADLLRPSNVWLGRAREHLDRTPAAPDALRALLPWQAPDEESTLCARLFTGACWAACLTGDPELVGLLESVVLRHSAGMSLRPMPYVYHLPARGALAALSATAGEPGVGAQRRALPGLPPQAARAADEVLDKIADAELPPLMPFETLRIGRGEYAVSMKVRPDGVAVLEFRDAKGRVLAGVPRQLSEERPAAFAALRRRLLTVRARADRERGELAEMFATGTKLTGRQWYGRWLDSPTTAPMTGALIWELRSPSGTATGLPVRTPAGAWLLRGVRGTAHEVGPEDTVRLWQPSLADRAEVSAWRARLRRHKVRQPIPQLPSGSPLR</sequence>
<evidence type="ECO:0000313" key="3">
    <source>
        <dbReference type="Proteomes" id="UP000646776"/>
    </source>
</evidence>
<dbReference type="Pfam" id="PF13569">
    <property type="entry name" value="DUF4132"/>
    <property type="match status" value="1"/>
</dbReference>
<dbReference type="AlphaFoldDB" id="A0A918HPF1"/>
<feature type="domain" description="DUF4132" evidence="1">
    <location>
        <begin position="386"/>
        <end position="530"/>
    </location>
</feature>
<proteinExistence type="predicted"/>
<protein>
    <recommendedName>
        <fullName evidence="1">DUF4132 domain-containing protein</fullName>
    </recommendedName>
</protein>
<accession>A0A918HPF1</accession>
<evidence type="ECO:0000259" key="1">
    <source>
        <dbReference type="Pfam" id="PF13569"/>
    </source>
</evidence>
<keyword evidence="3" id="KW-1185">Reference proteome</keyword>
<organism evidence="2 3">
    <name type="scientific">Streptomyces phaeofaciens</name>
    <dbReference type="NCBI Taxonomy" id="68254"/>
    <lineage>
        <taxon>Bacteria</taxon>
        <taxon>Bacillati</taxon>
        <taxon>Actinomycetota</taxon>
        <taxon>Actinomycetes</taxon>
        <taxon>Kitasatosporales</taxon>
        <taxon>Streptomycetaceae</taxon>
        <taxon>Streptomyces</taxon>
    </lineage>
</organism>
<comment type="caution">
    <text evidence="2">The sequence shown here is derived from an EMBL/GenBank/DDBJ whole genome shotgun (WGS) entry which is preliminary data.</text>
</comment>
<dbReference type="EMBL" id="BMSA01000039">
    <property type="protein sequence ID" value="GGT91860.1"/>
    <property type="molecule type" value="Genomic_DNA"/>
</dbReference>